<organism evidence="2 3">
    <name type="scientific">Diversispora eburnea</name>
    <dbReference type="NCBI Taxonomy" id="1213867"/>
    <lineage>
        <taxon>Eukaryota</taxon>
        <taxon>Fungi</taxon>
        <taxon>Fungi incertae sedis</taxon>
        <taxon>Mucoromycota</taxon>
        <taxon>Glomeromycotina</taxon>
        <taxon>Glomeromycetes</taxon>
        <taxon>Diversisporales</taxon>
        <taxon>Diversisporaceae</taxon>
        <taxon>Diversispora</taxon>
    </lineage>
</organism>
<evidence type="ECO:0000256" key="1">
    <source>
        <dbReference type="SAM" id="MobiDB-lite"/>
    </source>
</evidence>
<sequence length="231" mass="26273">FIELLLEGKISVKALIYTSSKFNTISKSLFDRLGMDHEIRPTCDLVKNLYKDVIAHEVKICFNSNAKIVINGMSIPLIDEDFNKASSSKNSSLKSDLLIEEITNMIKILSLRSEDNKQRKKYHGNIPPVSPTHRRVSKNKKYPKVDLGDGCGKLSLKTHLNNIWKSVHSIENDIEYGVFEKLRIIKYELSYINKAKLPWIKSETDPSNSCLHQNKSKKGPEGICKVTVVKK</sequence>
<feature type="non-terminal residue" evidence="2">
    <location>
        <position position="231"/>
    </location>
</feature>
<proteinExistence type="predicted"/>
<evidence type="ECO:0000313" key="2">
    <source>
        <dbReference type="EMBL" id="CAG8618014.1"/>
    </source>
</evidence>
<accession>A0A9N9GQ42</accession>
<comment type="caution">
    <text evidence="2">The sequence shown here is derived from an EMBL/GenBank/DDBJ whole genome shotgun (WGS) entry which is preliminary data.</text>
</comment>
<name>A0A9N9GQ42_9GLOM</name>
<gene>
    <name evidence="2" type="ORF">DEBURN_LOCUS10253</name>
</gene>
<reference evidence="2" key="1">
    <citation type="submission" date="2021-06" db="EMBL/GenBank/DDBJ databases">
        <authorList>
            <person name="Kallberg Y."/>
            <person name="Tangrot J."/>
            <person name="Rosling A."/>
        </authorList>
    </citation>
    <scope>NUCLEOTIDE SEQUENCE</scope>
    <source>
        <strain evidence="2">AZ414A</strain>
    </source>
</reference>
<dbReference type="AlphaFoldDB" id="A0A9N9GQ42"/>
<dbReference type="EMBL" id="CAJVPK010002750">
    <property type="protein sequence ID" value="CAG8618014.1"/>
    <property type="molecule type" value="Genomic_DNA"/>
</dbReference>
<feature type="region of interest" description="Disordered" evidence="1">
    <location>
        <begin position="119"/>
        <end position="139"/>
    </location>
</feature>
<protein>
    <submittedName>
        <fullName evidence="2">10356_t:CDS:1</fullName>
    </submittedName>
</protein>
<keyword evidence="3" id="KW-1185">Reference proteome</keyword>
<dbReference type="OrthoDB" id="2434948at2759"/>
<dbReference type="Proteomes" id="UP000789706">
    <property type="component" value="Unassembled WGS sequence"/>
</dbReference>
<evidence type="ECO:0000313" key="3">
    <source>
        <dbReference type="Proteomes" id="UP000789706"/>
    </source>
</evidence>